<protein>
    <submittedName>
        <fullName evidence="2">Glycosyl transferase family 2</fullName>
    </submittedName>
</protein>
<dbReference type="InterPro" id="IPR050834">
    <property type="entry name" value="Glycosyltransf_2"/>
</dbReference>
<dbReference type="PANTHER" id="PTHR43685">
    <property type="entry name" value="GLYCOSYLTRANSFERASE"/>
    <property type="match status" value="1"/>
</dbReference>
<dbReference type="GO" id="GO:0016740">
    <property type="term" value="F:transferase activity"/>
    <property type="evidence" value="ECO:0007669"/>
    <property type="project" value="UniProtKB-KW"/>
</dbReference>
<dbReference type="Gene3D" id="3.90.550.10">
    <property type="entry name" value="Spore Coat Polysaccharide Biosynthesis Protein SpsA, Chain A"/>
    <property type="match status" value="1"/>
</dbReference>
<keyword evidence="3" id="KW-1185">Reference proteome</keyword>
<dbReference type="Proteomes" id="UP000190774">
    <property type="component" value="Unassembled WGS sequence"/>
</dbReference>
<accession>A0A1T4YD14</accession>
<evidence type="ECO:0000313" key="2">
    <source>
        <dbReference type="EMBL" id="SKA99717.1"/>
    </source>
</evidence>
<sequence length="289" mass="32100">MPLISIVIPTFNRAQALQACLESLYALDAVPGGFEIIVVDDGSQDTTRQVCQAWPQIRYEWQANQGVARARNRGVELAQGEWIAFIDDDCQARQGWLTALWKACGGDESVMAASPLINALKQNPFAEASQSLLDYVYSCYNTEAESAHFVAGANFMVSKKRFLTLGGSDGRYAGAGAEDRDFCARWLEANGRIVCLAEAKVEHSHHMGLREFCRQHYSYGLGAWRFHQQAPVGKGGRGMRTPGYYWNMLTHPMQKPGGWERLRLTGLIVLSQVMSTLGYARATLQTPRS</sequence>
<evidence type="ECO:0000259" key="1">
    <source>
        <dbReference type="Pfam" id="PF00535"/>
    </source>
</evidence>
<reference evidence="3" key="1">
    <citation type="submission" date="2017-02" db="EMBL/GenBank/DDBJ databases">
        <authorList>
            <person name="Varghese N."/>
            <person name="Submissions S."/>
        </authorList>
    </citation>
    <scope>NUCLEOTIDE SEQUENCE [LARGE SCALE GENOMIC DNA]</scope>
    <source>
        <strain evidence="3">ATCC 700200</strain>
    </source>
</reference>
<dbReference type="OrthoDB" id="9771846at2"/>
<dbReference type="Pfam" id="PF00535">
    <property type="entry name" value="Glycos_transf_2"/>
    <property type="match status" value="1"/>
</dbReference>
<dbReference type="AlphaFoldDB" id="A0A1T4YD14"/>
<dbReference type="STRING" id="48467.SAMN02745166_03009"/>
<organism evidence="2 3">
    <name type="scientific">Prosthecobacter debontii</name>
    <dbReference type="NCBI Taxonomy" id="48467"/>
    <lineage>
        <taxon>Bacteria</taxon>
        <taxon>Pseudomonadati</taxon>
        <taxon>Verrucomicrobiota</taxon>
        <taxon>Verrucomicrobiia</taxon>
        <taxon>Verrucomicrobiales</taxon>
        <taxon>Verrucomicrobiaceae</taxon>
        <taxon>Prosthecobacter</taxon>
    </lineage>
</organism>
<gene>
    <name evidence="2" type="ORF">SAMN02745166_03009</name>
</gene>
<dbReference type="SUPFAM" id="SSF53448">
    <property type="entry name" value="Nucleotide-diphospho-sugar transferases"/>
    <property type="match status" value="1"/>
</dbReference>
<dbReference type="EMBL" id="FUYE01000009">
    <property type="protein sequence ID" value="SKA99717.1"/>
    <property type="molecule type" value="Genomic_DNA"/>
</dbReference>
<dbReference type="PANTHER" id="PTHR43685:SF3">
    <property type="entry name" value="SLR2126 PROTEIN"/>
    <property type="match status" value="1"/>
</dbReference>
<feature type="domain" description="Glycosyltransferase 2-like" evidence="1">
    <location>
        <begin position="5"/>
        <end position="160"/>
    </location>
</feature>
<dbReference type="InterPro" id="IPR001173">
    <property type="entry name" value="Glyco_trans_2-like"/>
</dbReference>
<keyword evidence="2" id="KW-0808">Transferase</keyword>
<proteinExistence type="predicted"/>
<dbReference type="RefSeq" id="WP_078814200.1">
    <property type="nucleotide sequence ID" value="NZ_FUYE01000009.1"/>
</dbReference>
<name>A0A1T4YD14_9BACT</name>
<evidence type="ECO:0000313" key="3">
    <source>
        <dbReference type="Proteomes" id="UP000190774"/>
    </source>
</evidence>
<dbReference type="InterPro" id="IPR029044">
    <property type="entry name" value="Nucleotide-diphossugar_trans"/>
</dbReference>